<evidence type="ECO:0000256" key="11">
    <source>
        <dbReference type="SAM" id="MobiDB-lite"/>
    </source>
</evidence>
<evidence type="ECO:0000256" key="6">
    <source>
        <dbReference type="ARBA" id="ARBA00022958"/>
    </source>
</evidence>
<keyword evidence="5" id="KW-0851">Voltage-gated channel</keyword>
<feature type="transmembrane region" description="Helical" evidence="12">
    <location>
        <begin position="132"/>
        <end position="154"/>
    </location>
</feature>
<dbReference type="InterPro" id="IPR014756">
    <property type="entry name" value="Ig_E-set"/>
</dbReference>
<dbReference type="InterPro" id="IPR016449">
    <property type="entry name" value="K_chnl_inward-rec_Kir"/>
</dbReference>
<keyword evidence="10 15" id="KW-0407">Ion channel</keyword>
<dbReference type="InterPro" id="IPR041647">
    <property type="entry name" value="IRK_C"/>
</dbReference>
<dbReference type="SUPFAM" id="SSF81296">
    <property type="entry name" value="E set domains"/>
    <property type="match status" value="1"/>
</dbReference>
<sequence>MKFSDPINQKVKADQNSGFGTNSNSYGGRFINKDGKANVEKVGMPIFGGISWYHTMIEMSTWKFMTIILLFYIGINFVFASIYYLIGVDHLDGIISTDSPLIQFGQAYFFSAQTFTTVGYGHISPTGFLTSALSAAEALMGLLSFAIATGLFFGRFSKPTAFLKFSDNAIIAPYKDGKAFMVRLSPFKNTNFTDAEAQMTLGMRIEENGILVNKFYQLELELEKISALTLSWTLVHPITENSPLCSFSKKDYKETHGEVLVFIKTFDDMFSATVATRSSYTFDEVVYGAKFVPMYTRSTDNSKTILNLDKLSQLETVVLK</sequence>
<dbReference type="Pfam" id="PF17655">
    <property type="entry name" value="IRK_C"/>
    <property type="match status" value="1"/>
</dbReference>
<dbReference type="SUPFAM" id="SSF81324">
    <property type="entry name" value="Voltage-gated potassium channels"/>
    <property type="match status" value="1"/>
</dbReference>
<evidence type="ECO:0000256" key="10">
    <source>
        <dbReference type="ARBA" id="ARBA00023303"/>
    </source>
</evidence>
<feature type="domain" description="Inward rectifier potassium channel C-terminal" evidence="14">
    <location>
        <begin position="163"/>
        <end position="314"/>
    </location>
</feature>
<evidence type="ECO:0000256" key="1">
    <source>
        <dbReference type="ARBA" id="ARBA00004141"/>
    </source>
</evidence>
<dbReference type="Gene3D" id="2.60.40.1400">
    <property type="entry name" value="G protein-activated inward rectifier potassium channel 1"/>
    <property type="match status" value="1"/>
</dbReference>
<dbReference type="GO" id="GO:1990573">
    <property type="term" value="P:potassium ion import across plasma membrane"/>
    <property type="evidence" value="ECO:0007669"/>
    <property type="project" value="TreeGrafter"/>
</dbReference>
<dbReference type="PRINTS" id="PR01320">
    <property type="entry name" value="KIRCHANNEL"/>
</dbReference>
<dbReference type="EMBL" id="LVEP01000013">
    <property type="protein sequence ID" value="OCB78114.1"/>
    <property type="molecule type" value="Genomic_DNA"/>
</dbReference>
<feature type="region of interest" description="Disordered" evidence="11">
    <location>
        <begin position="1"/>
        <end position="20"/>
    </location>
</feature>
<keyword evidence="3" id="KW-0633">Potassium transport</keyword>
<evidence type="ECO:0000259" key="14">
    <source>
        <dbReference type="Pfam" id="PF17655"/>
    </source>
</evidence>
<keyword evidence="6" id="KW-0630">Potassium</keyword>
<keyword evidence="16" id="KW-1185">Reference proteome</keyword>
<dbReference type="AlphaFoldDB" id="A0A1B9E838"/>
<keyword evidence="9 12" id="KW-0472">Membrane</keyword>
<evidence type="ECO:0000256" key="9">
    <source>
        <dbReference type="ARBA" id="ARBA00023136"/>
    </source>
</evidence>
<keyword evidence="2" id="KW-0813">Transport</keyword>
<accession>A0A1B9E838</accession>
<dbReference type="RefSeq" id="WP_066332732.1">
    <property type="nucleotide sequence ID" value="NZ_CP017688.1"/>
</dbReference>
<comment type="caution">
    <text evidence="15">The sequence shown here is derived from an EMBL/GenBank/DDBJ whole genome shotgun (WGS) entry which is preliminary data.</text>
</comment>
<dbReference type="GO" id="GO:0034702">
    <property type="term" value="C:monoatomic ion channel complex"/>
    <property type="evidence" value="ECO:0007669"/>
    <property type="project" value="UniProtKB-KW"/>
</dbReference>
<organism evidence="15 16">
    <name type="scientific">Flavobacterium crassostreae</name>
    <dbReference type="NCBI Taxonomy" id="1763534"/>
    <lineage>
        <taxon>Bacteria</taxon>
        <taxon>Pseudomonadati</taxon>
        <taxon>Bacteroidota</taxon>
        <taxon>Flavobacteriia</taxon>
        <taxon>Flavobacteriales</taxon>
        <taxon>Flavobacteriaceae</taxon>
        <taxon>Flavobacterium</taxon>
    </lineage>
</organism>
<dbReference type="GO" id="GO:0005242">
    <property type="term" value="F:inward rectifier potassium channel activity"/>
    <property type="evidence" value="ECO:0007669"/>
    <property type="project" value="InterPro"/>
</dbReference>
<evidence type="ECO:0000256" key="4">
    <source>
        <dbReference type="ARBA" id="ARBA00022692"/>
    </source>
</evidence>
<dbReference type="PANTHER" id="PTHR11767">
    <property type="entry name" value="INWARD RECTIFIER POTASSIUM CHANNEL"/>
    <property type="match status" value="1"/>
</dbReference>
<evidence type="ECO:0000256" key="7">
    <source>
        <dbReference type="ARBA" id="ARBA00022989"/>
    </source>
</evidence>
<dbReference type="GO" id="GO:0005886">
    <property type="term" value="C:plasma membrane"/>
    <property type="evidence" value="ECO:0007669"/>
    <property type="project" value="TreeGrafter"/>
</dbReference>
<evidence type="ECO:0000256" key="2">
    <source>
        <dbReference type="ARBA" id="ARBA00022448"/>
    </source>
</evidence>
<evidence type="ECO:0000256" key="5">
    <source>
        <dbReference type="ARBA" id="ARBA00022882"/>
    </source>
</evidence>
<dbReference type="Proteomes" id="UP000093510">
    <property type="component" value="Unassembled WGS sequence"/>
</dbReference>
<name>A0A1B9E838_9FLAO</name>
<keyword evidence="4 12" id="KW-0812">Transmembrane</keyword>
<evidence type="ECO:0000256" key="12">
    <source>
        <dbReference type="SAM" id="Phobius"/>
    </source>
</evidence>
<dbReference type="PANTHER" id="PTHR11767:SF102">
    <property type="entry name" value="INWARDLY RECTIFYING POTASSIUM CHANNEL 1, ISOFORM F"/>
    <property type="match status" value="1"/>
</dbReference>
<feature type="domain" description="Potassium channel" evidence="13">
    <location>
        <begin position="77"/>
        <end position="155"/>
    </location>
</feature>
<dbReference type="InterPro" id="IPR013518">
    <property type="entry name" value="K_chnl_inward-rec_Kir_cyto"/>
</dbReference>
<evidence type="ECO:0000256" key="3">
    <source>
        <dbReference type="ARBA" id="ARBA00022538"/>
    </source>
</evidence>
<dbReference type="InterPro" id="IPR013099">
    <property type="entry name" value="K_chnl_dom"/>
</dbReference>
<evidence type="ECO:0000313" key="15">
    <source>
        <dbReference type="EMBL" id="OCB78114.1"/>
    </source>
</evidence>
<evidence type="ECO:0000259" key="13">
    <source>
        <dbReference type="Pfam" id="PF07885"/>
    </source>
</evidence>
<dbReference type="GO" id="GO:0034765">
    <property type="term" value="P:regulation of monoatomic ion transmembrane transport"/>
    <property type="evidence" value="ECO:0007669"/>
    <property type="project" value="TreeGrafter"/>
</dbReference>
<feature type="transmembrane region" description="Helical" evidence="12">
    <location>
        <begin position="64"/>
        <end position="86"/>
    </location>
</feature>
<keyword evidence="8" id="KW-0406">Ion transport</keyword>
<dbReference type="Gene3D" id="1.10.287.70">
    <property type="match status" value="1"/>
</dbReference>
<dbReference type="STRING" id="1763534.GCA_001831475_02589"/>
<reference evidence="15 16" key="1">
    <citation type="submission" date="2016-03" db="EMBL/GenBank/DDBJ databases">
        <authorList>
            <person name="Ploux O."/>
        </authorList>
    </citation>
    <scope>NUCLEOTIDE SEQUENCE [LARGE SCALE GENOMIC DNA]</scope>
    <source>
        <strain evidence="15 16">LPB0076</strain>
    </source>
</reference>
<dbReference type="Pfam" id="PF07885">
    <property type="entry name" value="Ion_trans_2"/>
    <property type="match status" value="1"/>
</dbReference>
<protein>
    <submittedName>
        <fullName evidence="15">Inward rectifier potassium channel Irk</fullName>
    </submittedName>
</protein>
<evidence type="ECO:0000256" key="8">
    <source>
        <dbReference type="ARBA" id="ARBA00023065"/>
    </source>
</evidence>
<comment type="subcellular location">
    <subcellularLocation>
        <location evidence="1">Membrane</location>
        <topology evidence="1">Multi-pass membrane protein</topology>
    </subcellularLocation>
</comment>
<proteinExistence type="predicted"/>
<dbReference type="OrthoDB" id="9813518at2"/>
<keyword evidence="7 12" id="KW-1133">Transmembrane helix</keyword>
<gene>
    <name evidence="15" type="ORF">LPBF_02825</name>
</gene>
<evidence type="ECO:0000313" key="16">
    <source>
        <dbReference type="Proteomes" id="UP000093510"/>
    </source>
</evidence>